<evidence type="ECO:0000313" key="3">
    <source>
        <dbReference type="EMBL" id="KAK3680823.1"/>
    </source>
</evidence>
<name>A0AAE1C6Z3_9PEZI</name>
<comment type="caution">
    <text evidence="3">The sequence shown here is derived from an EMBL/GenBank/DDBJ whole genome shotgun (WGS) entry which is preliminary data.</text>
</comment>
<keyword evidence="1" id="KW-0732">Signal</keyword>
<evidence type="ECO:0000313" key="4">
    <source>
        <dbReference type="Proteomes" id="UP001270362"/>
    </source>
</evidence>
<dbReference type="Pfam" id="PF09044">
    <property type="entry name" value="Kp4"/>
    <property type="match status" value="1"/>
</dbReference>
<keyword evidence="4" id="KW-1185">Reference proteome</keyword>
<dbReference type="AlphaFoldDB" id="A0AAE1C6Z3"/>
<feature type="chain" id="PRO_5042123357" evidence="1">
    <location>
        <begin position="18"/>
        <end position="162"/>
    </location>
</feature>
<dbReference type="InterPro" id="IPR015131">
    <property type="entry name" value="Killer_tox_Kp4"/>
</dbReference>
<feature type="signal peptide" evidence="1">
    <location>
        <begin position="1"/>
        <end position="17"/>
    </location>
</feature>
<feature type="domain" description="Killer toxin Kp4" evidence="2">
    <location>
        <begin position="32"/>
        <end position="151"/>
    </location>
</feature>
<gene>
    <name evidence="3" type="ORF">B0T22DRAFT_445834</name>
</gene>
<dbReference type="Gene3D" id="3.30.430.10">
    <property type="entry name" value="Killer Toxin P4, subunit A"/>
    <property type="match status" value="1"/>
</dbReference>
<sequence length="162" mass="16912">MKLSSIISFAAFSSALALPTSADQSENPATLVTRDLGINCRGSVLCNAPAYGDNAAKRLQAYINNGIQTSRVYRNGEHIACVSRDGTGLRTKGGFCAFLQGTTRNIDGGSIKLLIGYIVNHGCVVCGSVPIDYQNGSNNPANGILTINAVEDTANPCLNGIC</sequence>
<protein>
    <submittedName>
        <fullName evidence="3">Kp4-domain-containing protein</fullName>
    </submittedName>
</protein>
<evidence type="ECO:0000259" key="2">
    <source>
        <dbReference type="Pfam" id="PF09044"/>
    </source>
</evidence>
<evidence type="ECO:0000256" key="1">
    <source>
        <dbReference type="SAM" id="SignalP"/>
    </source>
</evidence>
<dbReference type="Proteomes" id="UP001270362">
    <property type="component" value="Unassembled WGS sequence"/>
</dbReference>
<organism evidence="3 4">
    <name type="scientific">Podospora appendiculata</name>
    <dbReference type="NCBI Taxonomy" id="314037"/>
    <lineage>
        <taxon>Eukaryota</taxon>
        <taxon>Fungi</taxon>
        <taxon>Dikarya</taxon>
        <taxon>Ascomycota</taxon>
        <taxon>Pezizomycotina</taxon>
        <taxon>Sordariomycetes</taxon>
        <taxon>Sordariomycetidae</taxon>
        <taxon>Sordariales</taxon>
        <taxon>Podosporaceae</taxon>
        <taxon>Podospora</taxon>
    </lineage>
</organism>
<proteinExistence type="predicted"/>
<reference evidence="3" key="1">
    <citation type="journal article" date="2023" name="Mol. Phylogenet. Evol.">
        <title>Genome-scale phylogeny and comparative genomics of the fungal order Sordariales.</title>
        <authorList>
            <person name="Hensen N."/>
            <person name="Bonometti L."/>
            <person name="Westerberg I."/>
            <person name="Brannstrom I.O."/>
            <person name="Guillou S."/>
            <person name="Cros-Aarteil S."/>
            <person name="Calhoun S."/>
            <person name="Haridas S."/>
            <person name="Kuo A."/>
            <person name="Mondo S."/>
            <person name="Pangilinan J."/>
            <person name="Riley R."/>
            <person name="LaButti K."/>
            <person name="Andreopoulos B."/>
            <person name="Lipzen A."/>
            <person name="Chen C."/>
            <person name="Yan M."/>
            <person name="Daum C."/>
            <person name="Ng V."/>
            <person name="Clum A."/>
            <person name="Steindorff A."/>
            <person name="Ohm R.A."/>
            <person name="Martin F."/>
            <person name="Silar P."/>
            <person name="Natvig D.O."/>
            <person name="Lalanne C."/>
            <person name="Gautier V."/>
            <person name="Ament-Velasquez S.L."/>
            <person name="Kruys A."/>
            <person name="Hutchinson M.I."/>
            <person name="Powell A.J."/>
            <person name="Barry K."/>
            <person name="Miller A.N."/>
            <person name="Grigoriev I.V."/>
            <person name="Debuchy R."/>
            <person name="Gladieux P."/>
            <person name="Hiltunen Thoren M."/>
            <person name="Johannesson H."/>
        </authorList>
    </citation>
    <scope>NUCLEOTIDE SEQUENCE</scope>
    <source>
        <strain evidence="3">CBS 314.62</strain>
    </source>
</reference>
<dbReference type="GO" id="GO:0005576">
    <property type="term" value="C:extracellular region"/>
    <property type="evidence" value="ECO:0007669"/>
    <property type="project" value="InterPro"/>
</dbReference>
<accession>A0AAE1C6Z3</accession>
<dbReference type="InterPro" id="IPR011329">
    <property type="entry name" value="Killer_tox_Kp4/SMK"/>
</dbReference>
<reference evidence="3" key="2">
    <citation type="submission" date="2023-06" db="EMBL/GenBank/DDBJ databases">
        <authorList>
            <consortium name="Lawrence Berkeley National Laboratory"/>
            <person name="Haridas S."/>
            <person name="Hensen N."/>
            <person name="Bonometti L."/>
            <person name="Westerberg I."/>
            <person name="Brannstrom I.O."/>
            <person name="Guillou S."/>
            <person name="Cros-Aarteil S."/>
            <person name="Calhoun S."/>
            <person name="Kuo A."/>
            <person name="Mondo S."/>
            <person name="Pangilinan J."/>
            <person name="Riley R."/>
            <person name="Labutti K."/>
            <person name="Andreopoulos B."/>
            <person name="Lipzen A."/>
            <person name="Chen C."/>
            <person name="Yanf M."/>
            <person name="Daum C."/>
            <person name="Ng V."/>
            <person name="Clum A."/>
            <person name="Steindorff A."/>
            <person name="Ohm R."/>
            <person name="Martin F."/>
            <person name="Silar P."/>
            <person name="Natvig D."/>
            <person name="Lalanne C."/>
            <person name="Gautier V."/>
            <person name="Ament-Velasquez S.L."/>
            <person name="Kruys A."/>
            <person name="Hutchinson M.I."/>
            <person name="Powell A.J."/>
            <person name="Barry K."/>
            <person name="Miller A.N."/>
            <person name="Grigoriev I.V."/>
            <person name="Debuchy R."/>
            <person name="Gladieux P."/>
            <person name="Thoren M.H."/>
            <person name="Johannesson H."/>
        </authorList>
    </citation>
    <scope>NUCLEOTIDE SEQUENCE</scope>
    <source>
        <strain evidence="3">CBS 314.62</strain>
    </source>
</reference>
<dbReference type="SUPFAM" id="SSF55221">
    <property type="entry name" value="Yeast killer toxins"/>
    <property type="match status" value="1"/>
</dbReference>
<dbReference type="EMBL" id="JAULSO010000009">
    <property type="protein sequence ID" value="KAK3680823.1"/>
    <property type="molecule type" value="Genomic_DNA"/>
</dbReference>